<evidence type="ECO:0000256" key="5">
    <source>
        <dbReference type="ARBA" id="ARBA00023128"/>
    </source>
</evidence>
<evidence type="ECO:0000256" key="4">
    <source>
        <dbReference type="ARBA" id="ARBA00023054"/>
    </source>
</evidence>
<comment type="caution">
    <text evidence="7">The sequence shown here is derived from an EMBL/GenBank/DDBJ whole genome shotgun (WGS) entry which is preliminary data.</text>
</comment>
<evidence type="ECO:0000256" key="2">
    <source>
        <dbReference type="ARBA" id="ARBA00010901"/>
    </source>
</evidence>
<dbReference type="SUPFAM" id="SSF64602">
    <property type="entry name" value="F1 ATPase inhibitor, IF1, C-terminal domain"/>
    <property type="match status" value="1"/>
</dbReference>
<keyword evidence="5" id="KW-0496">Mitochondrion</keyword>
<keyword evidence="3" id="KW-0809">Transit peptide</keyword>
<dbReference type="Pfam" id="PF04568">
    <property type="entry name" value="IATP"/>
    <property type="match status" value="1"/>
</dbReference>
<dbReference type="PANTHER" id="PTHR48417">
    <property type="entry name" value="ATP SYNTHASE F1 SUBUNIT EPSILON"/>
    <property type="match status" value="1"/>
</dbReference>
<evidence type="ECO:0008006" key="10">
    <source>
        <dbReference type="Google" id="ProtNLM"/>
    </source>
</evidence>
<dbReference type="EMBL" id="CAJNOC010001311">
    <property type="protein sequence ID" value="CAF0853683.1"/>
    <property type="molecule type" value="Genomic_DNA"/>
</dbReference>
<dbReference type="OrthoDB" id="10045676at2759"/>
<protein>
    <recommendedName>
        <fullName evidence="10">ATPase inhibitor</fullName>
    </recommendedName>
</protein>
<feature type="compositionally biased region" description="Low complexity" evidence="6">
    <location>
        <begin position="1"/>
        <end position="10"/>
    </location>
</feature>
<evidence type="ECO:0000313" key="7">
    <source>
        <dbReference type="EMBL" id="CAF0853683.1"/>
    </source>
</evidence>
<name>A0A813WNB3_9BILA</name>
<feature type="region of interest" description="Disordered" evidence="6">
    <location>
        <begin position="1"/>
        <end position="20"/>
    </location>
</feature>
<keyword evidence="4" id="KW-0175">Coiled coil</keyword>
<dbReference type="Gene3D" id="1.20.5.500">
    <property type="entry name" value="Single helix bin"/>
    <property type="match status" value="1"/>
</dbReference>
<dbReference type="Proteomes" id="UP000663879">
    <property type="component" value="Unassembled WGS sequence"/>
</dbReference>
<accession>A0A813WNB3</accession>
<evidence type="ECO:0000313" key="9">
    <source>
        <dbReference type="Proteomes" id="UP000663879"/>
    </source>
</evidence>
<dbReference type="InterPro" id="IPR007648">
    <property type="entry name" value="ATPase_inhibitor_mt"/>
</dbReference>
<comment type="subcellular location">
    <subcellularLocation>
        <location evidence="1">Mitochondrion</location>
    </subcellularLocation>
</comment>
<organism evidence="7 9">
    <name type="scientific">Brachionus calyciflorus</name>
    <dbReference type="NCBI Taxonomy" id="104777"/>
    <lineage>
        <taxon>Eukaryota</taxon>
        <taxon>Metazoa</taxon>
        <taxon>Spiralia</taxon>
        <taxon>Gnathifera</taxon>
        <taxon>Rotifera</taxon>
        <taxon>Eurotatoria</taxon>
        <taxon>Monogononta</taxon>
        <taxon>Pseudotrocha</taxon>
        <taxon>Ploima</taxon>
        <taxon>Brachionidae</taxon>
        <taxon>Brachionus</taxon>
    </lineage>
</organism>
<dbReference type="GO" id="GO:0005739">
    <property type="term" value="C:mitochondrion"/>
    <property type="evidence" value="ECO:0007669"/>
    <property type="project" value="UniProtKB-SubCell"/>
</dbReference>
<evidence type="ECO:0000256" key="1">
    <source>
        <dbReference type="ARBA" id="ARBA00004173"/>
    </source>
</evidence>
<evidence type="ECO:0000256" key="3">
    <source>
        <dbReference type="ARBA" id="ARBA00022946"/>
    </source>
</evidence>
<sequence>MESSSGYSSGKYGGSIRESGGVFGAREQANEELYFRKQDEIKLQELREKLEAQKNKEKHESEHQSQQKQS</sequence>
<gene>
    <name evidence="8" type="ORF">OXX778_LOCUS18177</name>
    <name evidence="7" type="ORF">OXX778_LOCUS9082</name>
</gene>
<keyword evidence="9" id="KW-1185">Reference proteome</keyword>
<dbReference type="EMBL" id="CAJNOC010004918">
    <property type="protein sequence ID" value="CAF1037319.1"/>
    <property type="molecule type" value="Genomic_DNA"/>
</dbReference>
<reference evidence="7" key="1">
    <citation type="submission" date="2021-02" db="EMBL/GenBank/DDBJ databases">
        <authorList>
            <person name="Nowell W R."/>
        </authorList>
    </citation>
    <scope>NUCLEOTIDE SEQUENCE</scope>
    <source>
        <strain evidence="7">Ploen Becks lab</strain>
    </source>
</reference>
<comment type="similarity">
    <text evidence="2">Belongs to the ATPase inhibitor family.</text>
</comment>
<dbReference type="AlphaFoldDB" id="A0A813WNB3"/>
<feature type="region of interest" description="Disordered" evidence="6">
    <location>
        <begin position="47"/>
        <end position="70"/>
    </location>
</feature>
<dbReference type="PANTHER" id="PTHR48417:SF1">
    <property type="entry name" value="ATP SYNTHASE F1 SUBUNIT EPSILON"/>
    <property type="match status" value="1"/>
</dbReference>
<evidence type="ECO:0000313" key="8">
    <source>
        <dbReference type="EMBL" id="CAF1037319.1"/>
    </source>
</evidence>
<evidence type="ECO:0000256" key="6">
    <source>
        <dbReference type="SAM" id="MobiDB-lite"/>
    </source>
</evidence>
<dbReference type="GO" id="GO:0042030">
    <property type="term" value="F:ATPase inhibitor activity"/>
    <property type="evidence" value="ECO:0007669"/>
    <property type="project" value="InterPro"/>
</dbReference>
<proteinExistence type="inferred from homology"/>